<dbReference type="EMBL" id="AJVK01005125">
    <property type="status" value="NOT_ANNOTATED_CDS"/>
    <property type="molecule type" value="Genomic_DNA"/>
</dbReference>
<dbReference type="KEGG" id="ppap:129804067"/>
<dbReference type="PANTHER" id="PTHR10380">
    <property type="entry name" value="CUTICLE PROTEIN"/>
    <property type="match status" value="1"/>
</dbReference>
<accession>A0A1B0DCI7</accession>
<dbReference type="OrthoDB" id="6379191at2759"/>
<name>A0A1B0DCI7_PHLPP</name>
<dbReference type="RefSeq" id="XP_055707061.1">
    <property type="nucleotide sequence ID" value="XM_055851086.1"/>
</dbReference>
<organism evidence="2 3">
    <name type="scientific">Phlebotomus papatasi</name>
    <name type="common">Sandfly</name>
    <dbReference type="NCBI Taxonomy" id="29031"/>
    <lineage>
        <taxon>Eukaryota</taxon>
        <taxon>Metazoa</taxon>
        <taxon>Ecdysozoa</taxon>
        <taxon>Arthropoda</taxon>
        <taxon>Hexapoda</taxon>
        <taxon>Insecta</taxon>
        <taxon>Pterygota</taxon>
        <taxon>Neoptera</taxon>
        <taxon>Endopterygota</taxon>
        <taxon>Diptera</taxon>
        <taxon>Nematocera</taxon>
        <taxon>Psychodoidea</taxon>
        <taxon>Psychodidae</taxon>
        <taxon>Phlebotomus</taxon>
        <taxon>Phlebotomus</taxon>
    </lineage>
</organism>
<dbReference type="Pfam" id="PF00379">
    <property type="entry name" value="Chitin_bind_4"/>
    <property type="match status" value="1"/>
</dbReference>
<dbReference type="Proteomes" id="UP000092462">
    <property type="component" value="Unassembled WGS sequence"/>
</dbReference>
<dbReference type="InterPro" id="IPR031311">
    <property type="entry name" value="CHIT_BIND_RR_consensus"/>
</dbReference>
<dbReference type="PROSITE" id="PS00233">
    <property type="entry name" value="CHIT_BIND_RR_1"/>
    <property type="match status" value="1"/>
</dbReference>
<evidence type="ECO:0008006" key="4">
    <source>
        <dbReference type="Google" id="ProtNLM"/>
    </source>
</evidence>
<dbReference type="PANTHER" id="PTHR10380:SF237">
    <property type="entry name" value="CUTICULAR PROTEIN 65AU, ISOFORM A-RELATED"/>
    <property type="match status" value="1"/>
</dbReference>
<evidence type="ECO:0000256" key="1">
    <source>
        <dbReference type="ARBA" id="ARBA00022460"/>
    </source>
</evidence>
<dbReference type="InterPro" id="IPR000618">
    <property type="entry name" value="Insect_cuticle"/>
</dbReference>
<sequence length="142" mass="15250">MKTFLLSFALIAVTGAVDPNVLKSLVGGGGDTADVRFSLSPLDGSYQYAYQTADGTAVSQSGVGGELAEGTARWVAPDGTPVELSYRADAGGYVATGSHVPQTPEYVYRALEWIRSHPSVEDVPYRNPYSNRPNQYRFPPAF</sequence>
<dbReference type="GO" id="GO:0062129">
    <property type="term" value="C:chitin-based extracellular matrix"/>
    <property type="evidence" value="ECO:0007669"/>
    <property type="project" value="TreeGrafter"/>
</dbReference>
<reference evidence="2" key="1">
    <citation type="submission" date="2022-08" db="UniProtKB">
        <authorList>
            <consortium name="EnsemblMetazoa"/>
        </authorList>
    </citation>
    <scope>IDENTIFICATION</scope>
    <source>
        <strain evidence="2">Israel</strain>
    </source>
</reference>
<evidence type="ECO:0000313" key="2">
    <source>
        <dbReference type="EnsemblMetazoa" id="PPAI005526-PA"/>
    </source>
</evidence>
<keyword evidence="1" id="KW-0193">Cuticle</keyword>
<protein>
    <recommendedName>
        <fullName evidence="4">Pupal cuticle protein</fullName>
    </recommendedName>
</protein>
<dbReference type="PRINTS" id="PR00947">
    <property type="entry name" value="CUTICLE"/>
</dbReference>
<evidence type="ECO:0000313" key="3">
    <source>
        <dbReference type="Proteomes" id="UP000092462"/>
    </source>
</evidence>
<dbReference type="VEuPathDB" id="VectorBase:PPAPM1_003061"/>
<dbReference type="AlphaFoldDB" id="A0A1B0DCI7"/>
<dbReference type="GeneID" id="129804067"/>
<dbReference type="InterPro" id="IPR050468">
    <property type="entry name" value="Cuticle_Struct_Prot"/>
</dbReference>
<dbReference type="EnsemblMetazoa" id="PPAI005526-RA">
    <property type="protein sequence ID" value="PPAI005526-PA"/>
    <property type="gene ID" value="PPAI005526"/>
</dbReference>
<dbReference type="PROSITE" id="PS51155">
    <property type="entry name" value="CHIT_BIND_RR_2"/>
    <property type="match status" value="1"/>
</dbReference>
<dbReference type="GO" id="GO:0008010">
    <property type="term" value="F:structural constituent of chitin-based larval cuticle"/>
    <property type="evidence" value="ECO:0007669"/>
    <property type="project" value="TreeGrafter"/>
</dbReference>
<proteinExistence type="predicted"/>
<dbReference type="VEuPathDB" id="VectorBase:PPAI005526"/>
<keyword evidence="3" id="KW-1185">Reference proteome</keyword>